<dbReference type="CDD" id="cd17546">
    <property type="entry name" value="REC_hyHK_CKI1_RcsC-like"/>
    <property type="match status" value="1"/>
</dbReference>
<dbReference type="InterPro" id="IPR013655">
    <property type="entry name" value="PAS_fold_3"/>
</dbReference>
<dbReference type="PRINTS" id="PR00344">
    <property type="entry name" value="BCTRLSENSOR"/>
</dbReference>
<keyword evidence="13" id="KW-1185">Reference proteome</keyword>
<evidence type="ECO:0000259" key="11">
    <source>
        <dbReference type="PROSITE" id="PS50113"/>
    </source>
</evidence>
<keyword evidence="3 6" id="KW-0597">Phosphoprotein</keyword>
<dbReference type="GO" id="GO:0000155">
    <property type="term" value="F:phosphorelay sensor kinase activity"/>
    <property type="evidence" value="ECO:0007669"/>
    <property type="project" value="InterPro"/>
</dbReference>
<dbReference type="Gene3D" id="3.40.50.2300">
    <property type="match status" value="1"/>
</dbReference>
<name>A0A1Y2FFM0_PROLT</name>
<feature type="region of interest" description="Disordered" evidence="7">
    <location>
        <begin position="1"/>
        <end position="33"/>
    </location>
</feature>
<feature type="domain" description="Histidine kinase" evidence="8">
    <location>
        <begin position="649"/>
        <end position="896"/>
    </location>
</feature>
<dbReference type="NCBIfam" id="TIGR00229">
    <property type="entry name" value="sensory_box"/>
    <property type="match status" value="1"/>
</dbReference>
<evidence type="ECO:0000256" key="7">
    <source>
        <dbReference type="SAM" id="MobiDB-lite"/>
    </source>
</evidence>
<feature type="compositionally biased region" description="Basic and acidic residues" evidence="7">
    <location>
        <begin position="53"/>
        <end position="62"/>
    </location>
</feature>
<evidence type="ECO:0000313" key="12">
    <source>
        <dbReference type="EMBL" id="ORY82086.1"/>
    </source>
</evidence>
<dbReference type="InterPro" id="IPR036097">
    <property type="entry name" value="HisK_dim/P_sf"/>
</dbReference>
<feature type="compositionally biased region" description="Polar residues" evidence="7">
    <location>
        <begin position="21"/>
        <end position="33"/>
    </location>
</feature>
<dbReference type="PROSITE" id="PS50110">
    <property type="entry name" value="RESPONSE_REGULATORY"/>
    <property type="match status" value="1"/>
</dbReference>
<dbReference type="OrthoDB" id="60033at2759"/>
<comment type="catalytic activity">
    <reaction evidence="1">
        <text>ATP + protein L-histidine = ADP + protein N-phospho-L-histidine.</text>
        <dbReference type="EC" id="2.7.13.3"/>
    </reaction>
</comment>
<dbReference type="Pfam" id="PF08447">
    <property type="entry name" value="PAS_3"/>
    <property type="match status" value="1"/>
</dbReference>
<sequence length="1067" mass="117566">MPFSATDSRKRAHQASVDGPGQSSPDGSVSSTISNGESLRLLVDGDHASPIQEVHEHNDKRPSNWLTRNKSGSTVPMLSTHSKASAFLPPPALPRSTQHSSVSDALAAQVPMTNDFPLAWRHLFAHAPTPLIVLNADKVIVFVSNTAGDLLGDEPCKMEGQLVGPRLNLDSRTQELDLSTRTLQTRINGRLFGFSVTHARADQNGLEWYYLTIVHCSEAHRELYRCEVTSASTGGELEEGGSGWNDVAGQILEQIPAVVVALSKDGKHSYQNAFSQTLLGPIMTTEGGAEAWIERQYGSARRPDGSPFHHSALPIFRAAVDGVSQTAVECHFGDYIYLLTGRPLYNKAGQHIGGMAYSADITKIKQEAAQKEQLAMAQSDIKFAQITNSMEQIVWVVTNGKKSYFNSRWYEYTGASEEQSLGDKWYDFLHPDDVSNTKNNWILLGDEEDRYIAHYRIRSASGTYRWFLARAIATRNSTGQLISWLGTSTDITQITEALEQAKQAKEQLFNIMQTAHIHYFVVELDYKMSSVFLAGARDSIGLYGTYTKREQLLGTDVRRIFNASLLSKLESVLSGVASSAIEESELSGTWWKTTFKTMKHPQNKSVTGVVCTVQDVTDEKLKDHQLALANTDRLVAVQNSQFKGEFLARMSHEIRTPIGGILGMVQLMNDAFHPADGERVFVNAESEEESMSYLDSIKRSGVALLVIINDILDFSKIEVGKMDIELHPFDMLLMAQDIYQTALHGSHLAKGVECKLEYLIPPKLIFKGDCNRIRQVLMNLMSNALKFTEEGSVICRISLAGDNNLLPDASPDGLSRVKFEVIDTGIGIPKTALDKLFNPFVQADSSTARKFGGTGLGLSIAQQLVKLMSGAIELESIPAPEPGHGSRATCIIPLELSSAINLKHTDSEELHKFSKQFKILLVEDNKINQVIARKTLEKLGLTSYTVENGRECLDYLQAHSEELPDLVLMDCQMPLMDGYEATGLIRRQPNRTIRSLPVVAMTASAIQGDREKCLNAGMNDYISKPINVALLSLTLQKYLEVTPTPEEAAAAHPLPHFGPDGNGVAVE</sequence>
<dbReference type="InterPro" id="IPR001610">
    <property type="entry name" value="PAC"/>
</dbReference>
<dbReference type="Proteomes" id="UP000193685">
    <property type="component" value="Unassembled WGS sequence"/>
</dbReference>
<dbReference type="Gene3D" id="3.30.565.10">
    <property type="entry name" value="Histidine kinase-like ATPase, C-terminal domain"/>
    <property type="match status" value="1"/>
</dbReference>
<dbReference type="Pfam" id="PF02518">
    <property type="entry name" value="HATPase_c"/>
    <property type="match status" value="1"/>
</dbReference>
<evidence type="ECO:0000256" key="6">
    <source>
        <dbReference type="PROSITE-ProRule" id="PRU00169"/>
    </source>
</evidence>
<dbReference type="SMART" id="SM00387">
    <property type="entry name" value="HATPase_c"/>
    <property type="match status" value="1"/>
</dbReference>
<dbReference type="CDD" id="cd00130">
    <property type="entry name" value="PAS"/>
    <property type="match status" value="1"/>
</dbReference>
<evidence type="ECO:0000313" key="13">
    <source>
        <dbReference type="Proteomes" id="UP000193685"/>
    </source>
</evidence>
<dbReference type="InterPro" id="IPR001789">
    <property type="entry name" value="Sig_transdc_resp-reg_receiver"/>
</dbReference>
<dbReference type="FunFam" id="3.30.450.20:FF:000099">
    <property type="entry name" value="Sensory box sensor histidine kinase"/>
    <property type="match status" value="1"/>
</dbReference>
<dbReference type="Pfam" id="PF13188">
    <property type="entry name" value="PAS_8"/>
    <property type="match status" value="1"/>
</dbReference>
<dbReference type="PROSITE" id="PS50112">
    <property type="entry name" value="PAS"/>
    <property type="match status" value="1"/>
</dbReference>
<dbReference type="Gene3D" id="3.30.450.20">
    <property type="entry name" value="PAS domain"/>
    <property type="match status" value="3"/>
</dbReference>
<dbReference type="FunFam" id="3.30.565.10:FF:000010">
    <property type="entry name" value="Sensor histidine kinase RcsC"/>
    <property type="match status" value="1"/>
</dbReference>
<dbReference type="InterPro" id="IPR036890">
    <property type="entry name" value="HATPase_C_sf"/>
</dbReference>
<dbReference type="GeneID" id="63785999"/>
<evidence type="ECO:0000256" key="2">
    <source>
        <dbReference type="ARBA" id="ARBA00012438"/>
    </source>
</evidence>
<dbReference type="InterPro" id="IPR000014">
    <property type="entry name" value="PAS"/>
</dbReference>
<dbReference type="InterPro" id="IPR000700">
    <property type="entry name" value="PAS-assoc_C"/>
</dbReference>
<evidence type="ECO:0000256" key="5">
    <source>
        <dbReference type="ARBA" id="ARBA00022777"/>
    </source>
</evidence>
<feature type="domain" description="Response regulatory" evidence="9">
    <location>
        <begin position="918"/>
        <end position="1039"/>
    </location>
</feature>
<accession>A0A1Y2FFM0</accession>
<dbReference type="PANTHER" id="PTHR43047:SF72">
    <property type="entry name" value="OSMOSENSING HISTIDINE PROTEIN KINASE SLN1"/>
    <property type="match status" value="1"/>
</dbReference>
<protein>
    <recommendedName>
        <fullName evidence="2">histidine kinase</fullName>
        <ecNumber evidence="2">2.7.13.3</ecNumber>
    </recommendedName>
</protein>
<proteinExistence type="predicted"/>
<dbReference type="SMART" id="SM00091">
    <property type="entry name" value="PAS"/>
    <property type="match status" value="2"/>
</dbReference>
<evidence type="ECO:0000256" key="4">
    <source>
        <dbReference type="ARBA" id="ARBA00022679"/>
    </source>
</evidence>
<dbReference type="InterPro" id="IPR005467">
    <property type="entry name" value="His_kinase_dom"/>
</dbReference>
<dbReference type="GO" id="GO:0009927">
    <property type="term" value="F:histidine phosphotransfer kinase activity"/>
    <property type="evidence" value="ECO:0007669"/>
    <property type="project" value="TreeGrafter"/>
</dbReference>
<feature type="compositionally biased region" description="Polar residues" evidence="7">
    <location>
        <begin position="64"/>
        <end position="77"/>
    </location>
</feature>
<comment type="caution">
    <text evidence="12">The sequence shown here is derived from an EMBL/GenBank/DDBJ whole genome shotgun (WGS) entry which is preliminary data.</text>
</comment>
<dbReference type="CDD" id="cd00082">
    <property type="entry name" value="HisKA"/>
    <property type="match status" value="1"/>
</dbReference>
<dbReference type="InterPro" id="IPR035965">
    <property type="entry name" value="PAS-like_dom_sf"/>
</dbReference>
<gene>
    <name evidence="12" type="ORF">BCR37DRAFT_380016</name>
</gene>
<dbReference type="Pfam" id="PF00072">
    <property type="entry name" value="Response_reg"/>
    <property type="match status" value="1"/>
</dbReference>
<organism evidence="12 13">
    <name type="scientific">Protomyces lactucae-debilis</name>
    <dbReference type="NCBI Taxonomy" id="2754530"/>
    <lineage>
        <taxon>Eukaryota</taxon>
        <taxon>Fungi</taxon>
        <taxon>Dikarya</taxon>
        <taxon>Ascomycota</taxon>
        <taxon>Taphrinomycotina</taxon>
        <taxon>Taphrinomycetes</taxon>
        <taxon>Taphrinales</taxon>
        <taxon>Protomycetaceae</taxon>
        <taxon>Protomyces</taxon>
    </lineage>
</organism>
<dbReference type="PROSITE" id="PS50109">
    <property type="entry name" value="HIS_KIN"/>
    <property type="match status" value="1"/>
</dbReference>
<evidence type="ECO:0000256" key="1">
    <source>
        <dbReference type="ARBA" id="ARBA00000085"/>
    </source>
</evidence>
<dbReference type="SUPFAM" id="SSF55785">
    <property type="entry name" value="PYP-like sensor domain (PAS domain)"/>
    <property type="match status" value="1"/>
</dbReference>
<evidence type="ECO:0000259" key="8">
    <source>
        <dbReference type="PROSITE" id="PS50109"/>
    </source>
</evidence>
<keyword evidence="5" id="KW-0418">Kinase</keyword>
<dbReference type="Pfam" id="PF00512">
    <property type="entry name" value="HisKA"/>
    <property type="match status" value="1"/>
</dbReference>
<feature type="domain" description="PAS" evidence="10">
    <location>
        <begin position="399"/>
        <end position="433"/>
    </location>
</feature>
<feature type="domain" description="PAC" evidence="11">
    <location>
        <begin position="451"/>
        <end position="503"/>
    </location>
</feature>
<dbReference type="AlphaFoldDB" id="A0A1Y2FFM0"/>
<dbReference type="EMBL" id="MCFI01000010">
    <property type="protein sequence ID" value="ORY82086.1"/>
    <property type="molecule type" value="Genomic_DNA"/>
</dbReference>
<dbReference type="SMART" id="SM00086">
    <property type="entry name" value="PAC"/>
    <property type="match status" value="1"/>
</dbReference>
<dbReference type="EC" id="2.7.13.3" evidence="2"/>
<dbReference type="CDD" id="cd16922">
    <property type="entry name" value="HATPase_EvgS-ArcB-TorS-like"/>
    <property type="match status" value="1"/>
</dbReference>
<dbReference type="SMART" id="SM00388">
    <property type="entry name" value="HisKA"/>
    <property type="match status" value="1"/>
</dbReference>
<dbReference type="InterPro" id="IPR011006">
    <property type="entry name" value="CheY-like_superfamily"/>
</dbReference>
<dbReference type="InterPro" id="IPR004358">
    <property type="entry name" value="Sig_transdc_His_kin-like_C"/>
</dbReference>
<dbReference type="PANTHER" id="PTHR43047">
    <property type="entry name" value="TWO-COMPONENT HISTIDINE PROTEIN KINASE"/>
    <property type="match status" value="1"/>
</dbReference>
<dbReference type="Gene3D" id="1.10.287.130">
    <property type="match status" value="1"/>
</dbReference>
<dbReference type="STRING" id="56484.A0A1Y2FFM0"/>
<evidence type="ECO:0000259" key="9">
    <source>
        <dbReference type="PROSITE" id="PS50110"/>
    </source>
</evidence>
<dbReference type="OMA" id="PVPCIYL"/>
<evidence type="ECO:0000256" key="3">
    <source>
        <dbReference type="ARBA" id="ARBA00022553"/>
    </source>
</evidence>
<keyword evidence="4" id="KW-0808">Transferase</keyword>
<reference evidence="12 13" key="1">
    <citation type="submission" date="2016-07" db="EMBL/GenBank/DDBJ databases">
        <title>Pervasive Adenine N6-methylation of Active Genes in Fungi.</title>
        <authorList>
            <consortium name="DOE Joint Genome Institute"/>
            <person name="Mondo S.J."/>
            <person name="Dannebaum R.O."/>
            <person name="Kuo R.C."/>
            <person name="Labutti K."/>
            <person name="Haridas S."/>
            <person name="Kuo A."/>
            <person name="Salamov A."/>
            <person name="Ahrendt S.R."/>
            <person name="Lipzen A."/>
            <person name="Sullivan W."/>
            <person name="Andreopoulos W.B."/>
            <person name="Clum A."/>
            <person name="Lindquist E."/>
            <person name="Daum C."/>
            <person name="Ramamoorthy G.K."/>
            <person name="Gryganskyi A."/>
            <person name="Culley D."/>
            <person name="Magnuson J.K."/>
            <person name="James T.Y."/>
            <person name="O'Malley M.A."/>
            <person name="Stajich J.E."/>
            <person name="Spatafora J.W."/>
            <person name="Visel A."/>
            <person name="Grigoriev I.V."/>
        </authorList>
    </citation>
    <scope>NUCLEOTIDE SEQUENCE [LARGE SCALE GENOMIC DNA]</scope>
    <source>
        <strain evidence="12 13">12-1054</strain>
    </source>
</reference>
<dbReference type="InterPro" id="IPR003594">
    <property type="entry name" value="HATPase_dom"/>
</dbReference>
<dbReference type="SUPFAM" id="SSF47384">
    <property type="entry name" value="Homodimeric domain of signal transducing histidine kinase"/>
    <property type="match status" value="1"/>
</dbReference>
<dbReference type="SMART" id="SM00448">
    <property type="entry name" value="REC"/>
    <property type="match status" value="1"/>
</dbReference>
<dbReference type="GO" id="GO:0005886">
    <property type="term" value="C:plasma membrane"/>
    <property type="evidence" value="ECO:0007669"/>
    <property type="project" value="TreeGrafter"/>
</dbReference>
<dbReference type="InterPro" id="IPR003661">
    <property type="entry name" value="HisK_dim/P_dom"/>
</dbReference>
<dbReference type="PROSITE" id="PS50113">
    <property type="entry name" value="PAC"/>
    <property type="match status" value="1"/>
</dbReference>
<dbReference type="SUPFAM" id="SSF52172">
    <property type="entry name" value="CheY-like"/>
    <property type="match status" value="1"/>
</dbReference>
<dbReference type="SUPFAM" id="SSF55874">
    <property type="entry name" value="ATPase domain of HSP90 chaperone/DNA topoisomerase II/histidine kinase"/>
    <property type="match status" value="1"/>
</dbReference>
<feature type="modified residue" description="4-aspartylphosphate" evidence="6">
    <location>
        <position position="970"/>
    </location>
</feature>
<dbReference type="RefSeq" id="XP_040725220.1">
    <property type="nucleotide sequence ID" value="XM_040869400.1"/>
</dbReference>
<feature type="region of interest" description="Disordered" evidence="7">
    <location>
        <begin position="53"/>
        <end position="77"/>
    </location>
</feature>
<evidence type="ECO:0000259" key="10">
    <source>
        <dbReference type="PROSITE" id="PS50112"/>
    </source>
</evidence>